<feature type="compositionally biased region" description="Basic and acidic residues" evidence="1">
    <location>
        <begin position="128"/>
        <end position="145"/>
    </location>
</feature>
<feature type="region of interest" description="Disordered" evidence="1">
    <location>
        <begin position="102"/>
        <end position="182"/>
    </location>
</feature>
<name>A0ABR4A0M5_9LECA</name>
<dbReference type="Proteomes" id="UP001590950">
    <property type="component" value="Unassembled WGS sequence"/>
</dbReference>
<keyword evidence="3" id="KW-1185">Reference proteome</keyword>
<evidence type="ECO:0000313" key="2">
    <source>
        <dbReference type="EMBL" id="KAL2039010.1"/>
    </source>
</evidence>
<gene>
    <name evidence="2" type="ORF">N7G274_008059</name>
</gene>
<evidence type="ECO:0000256" key="1">
    <source>
        <dbReference type="SAM" id="MobiDB-lite"/>
    </source>
</evidence>
<feature type="compositionally biased region" description="Acidic residues" evidence="1">
    <location>
        <begin position="163"/>
        <end position="176"/>
    </location>
</feature>
<comment type="caution">
    <text evidence="2">The sequence shown here is derived from an EMBL/GenBank/DDBJ whole genome shotgun (WGS) entry which is preliminary data.</text>
</comment>
<sequence length="182" mass="19187">MPRRAKPVEEKKSGAATGIPRVIIPSAVNSLATVCSAAPGIAFPSILADSGPVSPPIPSSEIPVQLVPADEVDNGARDALEQLEGLRLTAGTEQAVESIIASPSRKGYNLRSTSRSSPYNLPSVTTDDISHDTGSRSKGTNRKEGGGGVPEANGNTKEGNKEEGEEEEEHKEEENEEEKKMN</sequence>
<protein>
    <submittedName>
        <fullName evidence="2">Uncharacterized protein</fullName>
    </submittedName>
</protein>
<accession>A0ABR4A0M5</accession>
<reference evidence="2 3" key="1">
    <citation type="submission" date="2024-09" db="EMBL/GenBank/DDBJ databases">
        <title>Rethinking Asexuality: The Enigmatic Case of Functional Sexual Genes in Lepraria (Stereocaulaceae).</title>
        <authorList>
            <person name="Doellman M."/>
            <person name="Sun Y."/>
            <person name="Barcenas-Pena A."/>
            <person name="Lumbsch H.T."/>
            <person name="Grewe F."/>
        </authorList>
    </citation>
    <scope>NUCLEOTIDE SEQUENCE [LARGE SCALE GENOMIC DNA]</scope>
    <source>
        <strain evidence="2 3">Mercado 3170</strain>
    </source>
</reference>
<organism evidence="2 3">
    <name type="scientific">Stereocaulon virgatum</name>
    <dbReference type="NCBI Taxonomy" id="373712"/>
    <lineage>
        <taxon>Eukaryota</taxon>
        <taxon>Fungi</taxon>
        <taxon>Dikarya</taxon>
        <taxon>Ascomycota</taxon>
        <taxon>Pezizomycotina</taxon>
        <taxon>Lecanoromycetes</taxon>
        <taxon>OSLEUM clade</taxon>
        <taxon>Lecanoromycetidae</taxon>
        <taxon>Lecanorales</taxon>
        <taxon>Lecanorineae</taxon>
        <taxon>Stereocaulaceae</taxon>
        <taxon>Stereocaulon</taxon>
    </lineage>
</organism>
<feature type="compositionally biased region" description="Polar residues" evidence="1">
    <location>
        <begin position="110"/>
        <end position="127"/>
    </location>
</feature>
<evidence type="ECO:0000313" key="3">
    <source>
        <dbReference type="Proteomes" id="UP001590950"/>
    </source>
</evidence>
<dbReference type="EMBL" id="JBEFKJ010000027">
    <property type="protein sequence ID" value="KAL2039010.1"/>
    <property type="molecule type" value="Genomic_DNA"/>
</dbReference>
<proteinExistence type="predicted"/>